<dbReference type="Gene3D" id="3.40.50.300">
    <property type="entry name" value="P-loop containing nucleotide triphosphate hydrolases"/>
    <property type="match status" value="1"/>
</dbReference>
<dbReference type="AlphaFoldDB" id="X0U8K2"/>
<gene>
    <name evidence="1" type="ORF">S01H1_28221</name>
</gene>
<dbReference type="PANTHER" id="PTHR42957">
    <property type="entry name" value="HELICASE MJ1565-RELATED"/>
    <property type="match status" value="1"/>
</dbReference>
<accession>X0U8K2</accession>
<feature type="non-terminal residue" evidence="1">
    <location>
        <position position="1"/>
    </location>
</feature>
<protein>
    <recommendedName>
        <fullName evidence="2">Helicase HerA central domain-containing protein</fullName>
    </recommendedName>
</protein>
<evidence type="ECO:0000313" key="1">
    <source>
        <dbReference type="EMBL" id="GAF95656.1"/>
    </source>
</evidence>
<evidence type="ECO:0008006" key="2">
    <source>
        <dbReference type="Google" id="ProtNLM"/>
    </source>
</evidence>
<reference evidence="1" key="1">
    <citation type="journal article" date="2014" name="Front. Microbiol.">
        <title>High frequency of phylogenetically diverse reductive dehalogenase-homologous genes in deep subseafloor sedimentary metagenomes.</title>
        <authorList>
            <person name="Kawai M."/>
            <person name="Futagami T."/>
            <person name="Toyoda A."/>
            <person name="Takaki Y."/>
            <person name="Nishi S."/>
            <person name="Hori S."/>
            <person name="Arai W."/>
            <person name="Tsubouchi T."/>
            <person name="Morono Y."/>
            <person name="Uchiyama I."/>
            <person name="Ito T."/>
            <person name="Fujiyama A."/>
            <person name="Inagaki F."/>
            <person name="Takami H."/>
        </authorList>
    </citation>
    <scope>NUCLEOTIDE SEQUENCE</scope>
    <source>
        <strain evidence="1">Expedition CK06-06</strain>
    </source>
</reference>
<dbReference type="InterPro" id="IPR027417">
    <property type="entry name" value="P-loop_NTPase"/>
</dbReference>
<dbReference type="PANTHER" id="PTHR42957:SF1">
    <property type="entry name" value="HELICASE MJ1565-RELATED"/>
    <property type="match status" value="1"/>
</dbReference>
<dbReference type="EMBL" id="BARS01017230">
    <property type="protein sequence ID" value="GAF95656.1"/>
    <property type="molecule type" value="Genomic_DNA"/>
</dbReference>
<organism evidence="1">
    <name type="scientific">marine sediment metagenome</name>
    <dbReference type="NCBI Taxonomy" id="412755"/>
    <lineage>
        <taxon>unclassified sequences</taxon>
        <taxon>metagenomes</taxon>
        <taxon>ecological metagenomes</taxon>
    </lineage>
</organism>
<dbReference type="SUPFAM" id="SSF52540">
    <property type="entry name" value="P-loop containing nucleoside triphosphate hydrolases"/>
    <property type="match status" value="1"/>
</dbReference>
<name>X0U8K2_9ZZZZ</name>
<proteinExistence type="predicted"/>
<sequence>FNPLIPPEGTQATTWLKKLIEIVSHAYFLGEGVMYLLQKAIDAVYQESGVYKGTPEKYPTMTDVHNWLKDYPAKGREAQWMSSTLRAIGTLCFGEMGRILNVKNQMDLSHLLKKNVILELDALTNSDKIFFIESLLLWIHHYRLAEGKRESFKHAIILEEAHHILLKQKQESKGGEAITDTILREIRELGESVILIDQHPSLISIPALGNTYCTITMNLKHRSDVNIAADCMLLDNEEKEYLGRLEVGYGIVKLQGRWFSPFLVKFPLISIKKGIVTDE</sequence>
<feature type="non-terminal residue" evidence="1">
    <location>
        <position position="279"/>
    </location>
</feature>
<comment type="caution">
    <text evidence="1">The sequence shown here is derived from an EMBL/GenBank/DDBJ whole genome shotgun (WGS) entry which is preliminary data.</text>
</comment>
<dbReference type="InterPro" id="IPR008571">
    <property type="entry name" value="HerA-like"/>
</dbReference>